<organism evidence="12 13">
    <name type="scientific">Eragrostis curvula</name>
    <name type="common">weeping love grass</name>
    <dbReference type="NCBI Taxonomy" id="38414"/>
    <lineage>
        <taxon>Eukaryota</taxon>
        <taxon>Viridiplantae</taxon>
        <taxon>Streptophyta</taxon>
        <taxon>Embryophyta</taxon>
        <taxon>Tracheophyta</taxon>
        <taxon>Spermatophyta</taxon>
        <taxon>Magnoliopsida</taxon>
        <taxon>Liliopsida</taxon>
        <taxon>Poales</taxon>
        <taxon>Poaceae</taxon>
        <taxon>PACMAD clade</taxon>
        <taxon>Chloridoideae</taxon>
        <taxon>Eragrostideae</taxon>
        <taxon>Eragrostidinae</taxon>
        <taxon>Eragrostis</taxon>
    </lineage>
</organism>
<dbReference type="AlphaFoldDB" id="A0A5J9SZE1"/>
<protein>
    <recommendedName>
        <fullName evidence="11">RING-type domain-containing protein</fullName>
    </recommendedName>
</protein>
<comment type="caution">
    <text evidence="12">The sequence shown here is derived from an EMBL/GenBank/DDBJ whole genome shotgun (WGS) entry which is preliminary data.</text>
</comment>
<dbReference type="Gene3D" id="3.30.40.10">
    <property type="entry name" value="Zinc/RING finger domain, C3HC4 (zinc finger)"/>
    <property type="match status" value="1"/>
</dbReference>
<dbReference type="InterPro" id="IPR001841">
    <property type="entry name" value="Znf_RING"/>
</dbReference>
<keyword evidence="5" id="KW-0862">Zinc</keyword>
<dbReference type="PANTHER" id="PTHR46539:SF9">
    <property type="entry name" value="RING-H2 FINGER PROTEIN ATL56"/>
    <property type="match status" value="1"/>
</dbReference>
<evidence type="ECO:0000256" key="4">
    <source>
        <dbReference type="ARBA" id="ARBA00022771"/>
    </source>
</evidence>
<accession>A0A5J9SZE1</accession>
<dbReference type="GO" id="GO:0008270">
    <property type="term" value="F:zinc ion binding"/>
    <property type="evidence" value="ECO:0007669"/>
    <property type="project" value="UniProtKB-KW"/>
</dbReference>
<evidence type="ECO:0000256" key="10">
    <source>
        <dbReference type="SAM" id="Phobius"/>
    </source>
</evidence>
<name>A0A5J9SZE1_9POAL</name>
<evidence type="ECO:0000256" key="2">
    <source>
        <dbReference type="ARBA" id="ARBA00022692"/>
    </source>
</evidence>
<evidence type="ECO:0000256" key="8">
    <source>
        <dbReference type="PROSITE-ProRule" id="PRU00175"/>
    </source>
</evidence>
<keyword evidence="13" id="KW-1185">Reference proteome</keyword>
<keyword evidence="3" id="KW-0479">Metal-binding</keyword>
<evidence type="ECO:0000313" key="12">
    <source>
        <dbReference type="EMBL" id="TVU04374.1"/>
    </source>
</evidence>
<dbReference type="PROSITE" id="PS50089">
    <property type="entry name" value="ZF_RING_2"/>
    <property type="match status" value="1"/>
</dbReference>
<feature type="domain" description="RING-type" evidence="11">
    <location>
        <begin position="81"/>
        <end position="123"/>
    </location>
</feature>
<dbReference type="Pfam" id="PF13639">
    <property type="entry name" value="zf-RING_2"/>
    <property type="match status" value="1"/>
</dbReference>
<dbReference type="OrthoDB" id="694186at2759"/>
<evidence type="ECO:0000256" key="6">
    <source>
        <dbReference type="ARBA" id="ARBA00022989"/>
    </source>
</evidence>
<feature type="non-terminal residue" evidence="12">
    <location>
        <position position="1"/>
    </location>
</feature>
<evidence type="ECO:0000256" key="5">
    <source>
        <dbReference type="ARBA" id="ARBA00022833"/>
    </source>
</evidence>
<dbReference type="SUPFAM" id="SSF57850">
    <property type="entry name" value="RING/U-box"/>
    <property type="match status" value="1"/>
</dbReference>
<dbReference type="Gramene" id="TVU04374">
    <property type="protein sequence ID" value="TVU04374"/>
    <property type="gene ID" value="EJB05_50055"/>
</dbReference>
<sequence length="214" mass="23320">MDLKAMGFGIFDMVAYSIVLIVLLVGIVHLLYVCACRREPVPELEQRAATALVAEQAAPPVEVQLPYFPYAAQGRASETLCAICVEPLRQGQLCSEVTACRHAFHRECLGEWAKRTGSCPLCRAKIVPGSDERWRLPTTLCSSILLFGVASGNLVRSQCLLLIGTRSEKKQCTSPPPPPPLPPKRDEEEGEVVMVRGLDKPPSRCRGGPEPTVA</sequence>
<keyword evidence="4 8" id="KW-0863">Zinc-finger</keyword>
<reference evidence="12 13" key="1">
    <citation type="journal article" date="2019" name="Sci. Rep.">
        <title>A high-quality genome of Eragrostis curvula grass provides insights into Poaceae evolution and supports new strategies to enhance forage quality.</title>
        <authorList>
            <person name="Carballo J."/>
            <person name="Santos B.A.C.M."/>
            <person name="Zappacosta D."/>
            <person name="Garbus I."/>
            <person name="Selva J.P."/>
            <person name="Gallo C.A."/>
            <person name="Diaz A."/>
            <person name="Albertini E."/>
            <person name="Caccamo M."/>
            <person name="Echenique V."/>
        </authorList>
    </citation>
    <scope>NUCLEOTIDE SEQUENCE [LARGE SCALE GENOMIC DNA]</scope>
    <source>
        <strain evidence="13">cv. Victoria</strain>
        <tissue evidence="12">Leaf</tissue>
    </source>
</reference>
<dbReference type="EMBL" id="RWGY01000063">
    <property type="protein sequence ID" value="TVU04374.1"/>
    <property type="molecule type" value="Genomic_DNA"/>
</dbReference>
<proteinExistence type="predicted"/>
<dbReference type="PANTHER" id="PTHR46539">
    <property type="entry name" value="E3 UBIQUITIN-PROTEIN LIGASE ATL42"/>
    <property type="match status" value="1"/>
</dbReference>
<evidence type="ECO:0000256" key="9">
    <source>
        <dbReference type="SAM" id="MobiDB-lite"/>
    </source>
</evidence>
<keyword evidence="7 10" id="KW-0472">Membrane</keyword>
<keyword evidence="6 10" id="KW-1133">Transmembrane helix</keyword>
<evidence type="ECO:0000313" key="13">
    <source>
        <dbReference type="Proteomes" id="UP000324897"/>
    </source>
</evidence>
<dbReference type="GO" id="GO:0016020">
    <property type="term" value="C:membrane"/>
    <property type="evidence" value="ECO:0007669"/>
    <property type="project" value="UniProtKB-SubCell"/>
</dbReference>
<evidence type="ECO:0000256" key="7">
    <source>
        <dbReference type="ARBA" id="ARBA00023136"/>
    </source>
</evidence>
<gene>
    <name evidence="12" type="ORF">EJB05_50055</name>
</gene>
<dbReference type="InterPro" id="IPR013083">
    <property type="entry name" value="Znf_RING/FYVE/PHD"/>
</dbReference>
<dbReference type="Proteomes" id="UP000324897">
    <property type="component" value="Unassembled WGS sequence"/>
</dbReference>
<feature type="region of interest" description="Disordered" evidence="9">
    <location>
        <begin position="168"/>
        <end position="190"/>
    </location>
</feature>
<keyword evidence="2 10" id="KW-0812">Transmembrane</keyword>
<dbReference type="SMART" id="SM00184">
    <property type="entry name" value="RING"/>
    <property type="match status" value="1"/>
</dbReference>
<evidence type="ECO:0000256" key="1">
    <source>
        <dbReference type="ARBA" id="ARBA00004370"/>
    </source>
</evidence>
<evidence type="ECO:0000256" key="3">
    <source>
        <dbReference type="ARBA" id="ARBA00022723"/>
    </source>
</evidence>
<feature type="transmembrane region" description="Helical" evidence="10">
    <location>
        <begin position="7"/>
        <end position="32"/>
    </location>
</feature>
<evidence type="ECO:0000259" key="11">
    <source>
        <dbReference type="PROSITE" id="PS50089"/>
    </source>
</evidence>
<comment type="subcellular location">
    <subcellularLocation>
        <location evidence="1">Membrane</location>
    </subcellularLocation>
</comment>